<evidence type="ECO:0000313" key="1">
    <source>
        <dbReference type="EMBL" id="TRW22929.1"/>
    </source>
</evidence>
<organism evidence="1 2">
    <name type="scientific">Criibacterium bergeronii</name>
    <dbReference type="NCBI Taxonomy" id="1871336"/>
    <lineage>
        <taxon>Bacteria</taxon>
        <taxon>Bacillati</taxon>
        <taxon>Bacillota</taxon>
        <taxon>Clostridia</taxon>
        <taxon>Peptostreptococcales</taxon>
        <taxon>Filifactoraceae</taxon>
        <taxon>Criibacterium</taxon>
    </lineage>
</organism>
<name>A0A552UXJ2_9FIRM</name>
<comment type="caution">
    <text evidence="1">The sequence shown here is derived from an EMBL/GenBank/DDBJ whole genome shotgun (WGS) entry which is preliminary data.</text>
</comment>
<dbReference type="AlphaFoldDB" id="A0A552UXJ2"/>
<protein>
    <submittedName>
        <fullName evidence="1">Uncharacterized protein</fullName>
    </submittedName>
</protein>
<proteinExistence type="predicted"/>
<sequence length="63" mass="7813">MLIVKENKEINNNNLYGFILNMRRLLPKDEFKRLKAYIINLSEQYKFVDLKYYGIRQDWKEKL</sequence>
<dbReference type="OrthoDB" id="5363652at2"/>
<accession>A0A552UXJ2</accession>
<evidence type="ECO:0000313" key="2">
    <source>
        <dbReference type="Proteomes" id="UP000319424"/>
    </source>
</evidence>
<dbReference type="EMBL" id="VJXW01000022">
    <property type="protein sequence ID" value="TRW22929.1"/>
    <property type="molecule type" value="Genomic_DNA"/>
</dbReference>
<dbReference type="RefSeq" id="WP_144398790.1">
    <property type="nucleotide sequence ID" value="NZ_VJXW01000022.1"/>
</dbReference>
<reference evidence="1 2" key="1">
    <citation type="submission" date="2019-07" db="EMBL/GenBank/DDBJ databases">
        <title>Criibacterium bergeronii gen. nov., sp. nov. isolated from human clinical samples.</title>
        <authorList>
            <person name="Maheux A.F."/>
            <person name="Boudreau D.K."/>
            <person name="Berube E."/>
            <person name="Brodeur S."/>
            <person name="Bernard K.A."/>
            <person name="Abed J.Y."/>
            <person name="Ducrey E."/>
            <person name="Guay E.F."/>
            <person name="Raymond F."/>
            <person name="Corbeil J."/>
            <person name="Domingo M.-C."/>
            <person name="Roy P.H."/>
            <person name="Boissinot M."/>
            <person name="Tocheva E.I."/>
            <person name="Omar R.F."/>
        </authorList>
    </citation>
    <scope>NUCLEOTIDE SEQUENCE [LARGE SCALE GENOMIC DNA]</scope>
    <source>
        <strain evidence="1 2">CCRI-24246</strain>
    </source>
</reference>
<dbReference type="Proteomes" id="UP000319424">
    <property type="component" value="Unassembled WGS sequence"/>
</dbReference>
<gene>
    <name evidence="1" type="ORF">FL857_10695</name>
</gene>